<evidence type="ECO:0000313" key="4">
    <source>
        <dbReference type="Proteomes" id="UP000305887"/>
    </source>
</evidence>
<proteinExistence type="predicted"/>
<organism evidence="3 4">
    <name type="scientific">Rubellimicrobium rubrum</name>
    <dbReference type="NCBI Taxonomy" id="2585369"/>
    <lineage>
        <taxon>Bacteria</taxon>
        <taxon>Pseudomonadati</taxon>
        <taxon>Pseudomonadota</taxon>
        <taxon>Alphaproteobacteria</taxon>
        <taxon>Rhodobacterales</taxon>
        <taxon>Roseobacteraceae</taxon>
        <taxon>Rubellimicrobium</taxon>
    </lineage>
</organism>
<dbReference type="Gene3D" id="1.20.120.1220">
    <property type="match status" value="1"/>
</dbReference>
<feature type="domain" description="Prepilin type IV endopeptidase peptidase" evidence="2">
    <location>
        <begin position="16"/>
        <end position="118"/>
    </location>
</feature>
<name>A0A5C4MT47_9RHOB</name>
<feature type="transmembrane region" description="Helical" evidence="1">
    <location>
        <begin position="146"/>
        <end position="165"/>
    </location>
</feature>
<feature type="transmembrane region" description="Helical" evidence="1">
    <location>
        <begin position="36"/>
        <end position="54"/>
    </location>
</feature>
<keyword evidence="1" id="KW-0812">Transmembrane</keyword>
<dbReference type="InterPro" id="IPR000045">
    <property type="entry name" value="Prepilin_IV_endopep_pep"/>
</dbReference>
<feature type="transmembrane region" description="Helical" evidence="1">
    <location>
        <begin position="6"/>
        <end position="24"/>
    </location>
</feature>
<evidence type="ECO:0000313" key="3">
    <source>
        <dbReference type="EMBL" id="TNC47820.1"/>
    </source>
</evidence>
<protein>
    <recommendedName>
        <fullName evidence="2">Prepilin type IV endopeptidase peptidase domain-containing protein</fullName>
    </recommendedName>
</protein>
<evidence type="ECO:0000256" key="1">
    <source>
        <dbReference type="SAM" id="Phobius"/>
    </source>
</evidence>
<gene>
    <name evidence="3" type="ORF">FHG66_15740</name>
</gene>
<comment type="caution">
    <text evidence="3">The sequence shown here is derived from an EMBL/GenBank/DDBJ whole genome shotgun (WGS) entry which is preliminary data.</text>
</comment>
<dbReference type="Proteomes" id="UP000305887">
    <property type="component" value="Unassembled WGS sequence"/>
</dbReference>
<dbReference type="GO" id="GO:0004190">
    <property type="term" value="F:aspartic-type endopeptidase activity"/>
    <property type="evidence" value="ECO:0007669"/>
    <property type="project" value="InterPro"/>
</dbReference>
<dbReference type="RefSeq" id="WP_139078021.1">
    <property type="nucleotide sequence ID" value="NZ_VDFU01000022.1"/>
</dbReference>
<evidence type="ECO:0000259" key="2">
    <source>
        <dbReference type="Pfam" id="PF01478"/>
    </source>
</evidence>
<keyword evidence="1" id="KW-1133">Transmembrane helix</keyword>
<dbReference type="GO" id="GO:0016020">
    <property type="term" value="C:membrane"/>
    <property type="evidence" value="ECO:0007669"/>
    <property type="project" value="InterPro"/>
</dbReference>
<dbReference type="EMBL" id="VDFU01000022">
    <property type="protein sequence ID" value="TNC47820.1"/>
    <property type="molecule type" value="Genomic_DNA"/>
</dbReference>
<sequence>MGTPPTVALGLLLGALPVCLWAAYVDLSRMKIPNRAVAALAAAFFVIGLVLLPLDSWNLGDWSWRWLHLLVVLLIGMALNAVYMIGAGDAKFAAAAAPFIATSDLGRLLWIYAFSLLGCWIAHEVAKRTVGPRLAPDWVSWSTGKRFPMGVALGLTLVVYLVMAATA</sequence>
<accession>A0A5C4MT47</accession>
<feature type="transmembrane region" description="Helical" evidence="1">
    <location>
        <begin position="66"/>
        <end position="87"/>
    </location>
</feature>
<dbReference type="Pfam" id="PF01478">
    <property type="entry name" value="Peptidase_A24"/>
    <property type="match status" value="1"/>
</dbReference>
<reference evidence="3 4" key="1">
    <citation type="submission" date="2019-06" db="EMBL/GenBank/DDBJ databases">
        <title>YIM 131921 draft genome.</title>
        <authorList>
            <person name="Jiang L."/>
        </authorList>
    </citation>
    <scope>NUCLEOTIDE SEQUENCE [LARGE SCALE GENOMIC DNA]</scope>
    <source>
        <strain evidence="3 4">YIM 131921</strain>
    </source>
</reference>
<keyword evidence="1" id="KW-0472">Membrane</keyword>
<feature type="transmembrane region" description="Helical" evidence="1">
    <location>
        <begin position="108"/>
        <end position="126"/>
    </location>
</feature>
<dbReference type="OrthoDB" id="7709484at2"/>
<keyword evidence="4" id="KW-1185">Reference proteome</keyword>
<dbReference type="AlphaFoldDB" id="A0A5C4MT47"/>